<keyword evidence="4" id="KW-0808">Transferase</keyword>
<evidence type="ECO:0000313" key="7">
    <source>
        <dbReference type="EMBL" id="SNR59915.1"/>
    </source>
</evidence>
<reference evidence="8" key="1">
    <citation type="submission" date="2017-06" db="EMBL/GenBank/DDBJ databases">
        <authorList>
            <person name="Varghese N."/>
            <person name="Submissions S."/>
        </authorList>
    </citation>
    <scope>NUCLEOTIDE SEQUENCE [LARGE SCALE GENOMIC DNA]</scope>
    <source>
        <strain evidence="8">DSM 27993</strain>
    </source>
</reference>
<evidence type="ECO:0000256" key="3">
    <source>
        <dbReference type="ARBA" id="ARBA00022553"/>
    </source>
</evidence>
<evidence type="ECO:0000256" key="4">
    <source>
        <dbReference type="ARBA" id="ARBA00022679"/>
    </source>
</evidence>
<dbReference type="EMBL" id="FZNX01000003">
    <property type="protein sequence ID" value="SNR59915.1"/>
    <property type="molecule type" value="Genomic_DNA"/>
</dbReference>
<dbReference type="RefSeq" id="WP_089378241.1">
    <property type="nucleotide sequence ID" value="NZ_FZNX01000003.1"/>
</dbReference>
<accession>A0A238XLQ9</accession>
<comment type="catalytic activity">
    <reaction evidence="1">
        <text>ATP + protein L-histidine = ADP + protein N-phospho-L-histidine.</text>
        <dbReference type="EC" id="2.7.13.3"/>
    </reaction>
</comment>
<dbReference type="SUPFAM" id="SSF55874">
    <property type="entry name" value="ATPase domain of HSP90 chaperone/DNA topoisomerase II/histidine kinase"/>
    <property type="match status" value="1"/>
</dbReference>
<protein>
    <recommendedName>
        <fullName evidence="2">histidine kinase</fullName>
        <ecNumber evidence="2">2.7.13.3</ecNumber>
    </recommendedName>
</protein>
<dbReference type="Pfam" id="PF02518">
    <property type="entry name" value="HATPase_c"/>
    <property type="match status" value="1"/>
</dbReference>
<dbReference type="Pfam" id="PF00512">
    <property type="entry name" value="HisKA"/>
    <property type="match status" value="1"/>
</dbReference>
<proteinExistence type="predicted"/>
<evidence type="ECO:0000256" key="1">
    <source>
        <dbReference type="ARBA" id="ARBA00000085"/>
    </source>
</evidence>
<dbReference type="InterPro" id="IPR036890">
    <property type="entry name" value="HATPase_C_sf"/>
</dbReference>
<dbReference type="InterPro" id="IPR003594">
    <property type="entry name" value="HATPase_dom"/>
</dbReference>
<dbReference type="CDD" id="cd00082">
    <property type="entry name" value="HisKA"/>
    <property type="match status" value="1"/>
</dbReference>
<sequence length="345" mass="40129">MNSLLIRQLKKHLPAELAQDENLKNFFEAINNSYNNYEDQLNMSQRAMRISSDELFEANSKLREDAENQKKIIKSLNYVVRVLKLKPFDNNDEIMRAVDLTSFIEEQSKEILRVNKQREDLLKHLENKNGELNNYAHIVSHDLKSPLRSIDSLINWVLEDDKNVVNDESKSHLDLILKNVEKMDALISGILNYSTIDKAELDRYDVDIHYLVTELSEILFVPKNVTLTIKNNLPVIIGDKFRLQQLFQNLIQNAIKSIEKEKGFVEVGAVEKENYWEFYVKDNGEGISEQYFNKIFKIFEKIDDNQNATGIGLAIVKRIIDFYGGKIWLESQVSKGTTFYFTIPK</sequence>
<dbReference type="AlphaFoldDB" id="A0A238XLQ9"/>
<dbReference type="SMART" id="SM00387">
    <property type="entry name" value="HATPase_c"/>
    <property type="match status" value="1"/>
</dbReference>
<evidence type="ECO:0000259" key="6">
    <source>
        <dbReference type="PROSITE" id="PS50109"/>
    </source>
</evidence>
<dbReference type="EC" id="2.7.13.3" evidence="2"/>
<dbReference type="PANTHER" id="PTHR42878:SF15">
    <property type="entry name" value="BACTERIOPHYTOCHROME"/>
    <property type="match status" value="1"/>
</dbReference>
<dbReference type="PRINTS" id="PR00344">
    <property type="entry name" value="BCTRLSENSOR"/>
</dbReference>
<dbReference type="PANTHER" id="PTHR42878">
    <property type="entry name" value="TWO-COMPONENT HISTIDINE KINASE"/>
    <property type="match status" value="1"/>
</dbReference>
<gene>
    <name evidence="7" type="ORF">SAMN04488111_1935</name>
</gene>
<dbReference type="PROSITE" id="PS50109">
    <property type="entry name" value="HIS_KIN"/>
    <property type="match status" value="1"/>
</dbReference>
<dbReference type="InterPro" id="IPR036097">
    <property type="entry name" value="HisK_dim/P_sf"/>
</dbReference>
<dbReference type="Gene3D" id="1.10.287.130">
    <property type="match status" value="1"/>
</dbReference>
<dbReference type="GO" id="GO:0000155">
    <property type="term" value="F:phosphorelay sensor kinase activity"/>
    <property type="evidence" value="ECO:0007669"/>
    <property type="project" value="InterPro"/>
</dbReference>
<dbReference type="InterPro" id="IPR003661">
    <property type="entry name" value="HisK_dim/P_dom"/>
</dbReference>
<dbReference type="InterPro" id="IPR005467">
    <property type="entry name" value="His_kinase_dom"/>
</dbReference>
<dbReference type="Gene3D" id="3.30.565.10">
    <property type="entry name" value="Histidine kinase-like ATPase, C-terminal domain"/>
    <property type="match status" value="1"/>
</dbReference>
<dbReference type="GO" id="GO:0030295">
    <property type="term" value="F:protein kinase activator activity"/>
    <property type="evidence" value="ECO:0007669"/>
    <property type="project" value="TreeGrafter"/>
</dbReference>
<dbReference type="GO" id="GO:0007234">
    <property type="term" value="P:osmosensory signaling via phosphorelay pathway"/>
    <property type="evidence" value="ECO:0007669"/>
    <property type="project" value="TreeGrafter"/>
</dbReference>
<dbReference type="OrthoDB" id="9781208at2"/>
<keyword evidence="8" id="KW-1185">Reference proteome</keyword>
<dbReference type="GO" id="GO:0000156">
    <property type="term" value="F:phosphorelay response regulator activity"/>
    <property type="evidence" value="ECO:0007669"/>
    <property type="project" value="TreeGrafter"/>
</dbReference>
<dbReference type="InterPro" id="IPR050351">
    <property type="entry name" value="BphY/WalK/GraS-like"/>
</dbReference>
<dbReference type="SUPFAM" id="SSF47384">
    <property type="entry name" value="Homodimeric domain of signal transducing histidine kinase"/>
    <property type="match status" value="1"/>
</dbReference>
<keyword evidence="5 7" id="KW-0418">Kinase</keyword>
<dbReference type="SMART" id="SM00388">
    <property type="entry name" value="HisKA"/>
    <property type="match status" value="1"/>
</dbReference>
<evidence type="ECO:0000256" key="2">
    <source>
        <dbReference type="ARBA" id="ARBA00012438"/>
    </source>
</evidence>
<dbReference type="InterPro" id="IPR004358">
    <property type="entry name" value="Sig_transdc_His_kin-like_C"/>
</dbReference>
<organism evidence="7 8">
    <name type="scientific">Lutibacter flavus</name>
    <dbReference type="NCBI Taxonomy" id="691689"/>
    <lineage>
        <taxon>Bacteria</taxon>
        <taxon>Pseudomonadati</taxon>
        <taxon>Bacteroidota</taxon>
        <taxon>Flavobacteriia</taxon>
        <taxon>Flavobacteriales</taxon>
        <taxon>Flavobacteriaceae</taxon>
        <taxon>Lutibacter</taxon>
    </lineage>
</organism>
<evidence type="ECO:0000256" key="5">
    <source>
        <dbReference type="ARBA" id="ARBA00022777"/>
    </source>
</evidence>
<feature type="domain" description="Histidine kinase" evidence="6">
    <location>
        <begin position="138"/>
        <end position="345"/>
    </location>
</feature>
<name>A0A238XLQ9_9FLAO</name>
<dbReference type="Proteomes" id="UP000198412">
    <property type="component" value="Unassembled WGS sequence"/>
</dbReference>
<evidence type="ECO:0000313" key="8">
    <source>
        <dbReference type="Proteomes" id="UP000198412"/>
    </source>
</evidence>
<keyword evidence="3" id="KW-0597">Phosphoprotein</keyword>